<organism evidence="6 7">
    <name type="scientific">Pediococcus stilesii</name>
    <dbReference type="NCBI Taxonomy" id="331679"/>
    <lineage>
        <taxon>Bacteria</taxon>
        <taxon>Bacillati</taxon>
        <taxon>Bacillota</taxon>
        <taxon>Bacilli</taxon>
        <taxon>Lactobacillales</taxon>
        <taxon>Lactobacillaceae</taxon>
        <taxon>Pediococcus</taxon>
    </lineage>
</organism>
<dbReference type="Gene3D" id="3.90.960.10">
    <property type="entry name" value="YbaK/aminoacyl-tRNA synthetase-associated domain"/>
    <property type="match status" value="1"/>
</dbReference>
<name>A0A0R2L3T6_9LACO</name>
<dbReference type="STRING" id="331679.IV81_GL001756"/>
<evidence type="ECO:0000256" key="2">
    <source>
        <dbReference type="ARBA" id="ARBA00022917"/>
    </source>
</evidence>
<dbReference type="GO" id="GO:0016829">
    <property type="term" value="F:lyase activity"/>
    <property type="evidence" value="ECO:0007669"/>
    <property type="project" value="UniProtKB-KW"/>
</dbReference>
<dbReference type="NCBIfam" id="TIGR00011">
    <property type="entry name" value="YbaK_EbsC"/>
    <property type="match status" value="1"/>
</dbReference>
<dbReference type="GO" id="GO:0002161">
    <property type="term" value="F:aminoacyl-tRNA deacylase activity"/>
    <property type="evidence" value="ECO:0007669"/>
    <property type="project" value="InterPro"/>
</dbReference>
<feature type="domain" description="YbaK/aminoacyl-tRNA synthetase-associated" evidence="5">
    <location>
        <begin position="50"/>
        <end position="160"/>
    </location>
</feature>
<dbReference type="AlphaFoldDB" id="A0A0R2L3T6"/>
<dbReference type="SUPFAM" id="SSF55826">
    <property type="entry name" value="YbaK/ProRS associated domain"/>
    <property type="match status" value="1"/>
</dbReference>
<keyword evidence="2 4" id="KW-0648">Protein biosynthesis</keyword>
<comment type="caution">
    <text evidence="6">The sequence shown here is derived from an EMBL/GenBank/DDBJ whole genome shotgun (WGS) entry which is preliminary data.</text>
</comment>
<dbReference type="EMBL" id="JQBX01000009">
    <property type="protein sequence ID" value="KRN93898.1"/>
    <property type="molecule type" value="Genomic_DNA"/>
</dbReference>
<dbReference type="Proteomes" id="UP000051859">
    <property type="component" value="Unassembled WGS sequence"/>
</dbReference>
<proteinExistence type="inferred from homology"/>
<evidence type="ECO:0000256" key="3">
    <source>
        <dbReference type="ARBA" id="ARBA00023239"/>
    </source>
</evidence>
<dbReference type="EC" id="4.2.-.-" evidence="4"/>
<evidence type="ECO:0000256" key="4">
    <source>
        <dbReference type="PIRNR" id="PIRNR006181"/>
    </source>
</evidence>
<dbReference type="Pfam" id="PF04073">
    <property type="entry name" value="tRNA_edit"/>
    <property type="match status" value="1"/>
</dbReference>
<gene>
    <name evidence="6" type="ORF">IV81_GL001756</name>
</gene>
<protein>
    <recommendedName>
        <fullName evidence="4">Cys-tRNA(Pro)/Cys-tRNA(Cys) deacylase</fullName>
        <ecNumber evidence="4">4.2.-.-</ecNumber>
    </recommendedName>
</protein>
<dbReference type="PANTHER" id="PTHR30411">
    <property type="entry name" value="CYTOPLASMIC PROTEIN"/>
    <property type="match status" value="1"/>
</dbReference>
<keyword evidence="3 4" id="KW-0456">Lyase</keyword>
<dbReference type="InterPro" id="IPR036754">
    <property type="entry name" value="YbaK/aa-tRNA-synt-asso_dom_sf"/>
</dbReference>
<reference evidence="6 7" key="1">
    <citation type="journal article" date="2015" name="Genome Announc.">
        <title>Expanding the biotechnology potential of lactobacilli through comparative genomics of 213 strains and associated genera.</title>
        <authorList>
            <person name="Sun Z."/>
            <person name="Harris H.M."/>
            <person name="McCann A."/>
            <person name="Guo C."/>
            <person name="Argimon S."/>
            <person name="Zhang W."/>
            <person name="Yang X."/>
            <person name="Jeffery I.B."/>
            <person name="Cooney J.C."/>
            <person name="Kagawa T.F."/>
            <person name="Liu W."/>
            <person name="Song Y."/>
            <person name="Salvetti E."/>
            <person name="Wrobel A."/>
            <person name="Rasinkangas P."/>
            <person name="Parkhill J."/>
            <person name="Rea M.C."/>
            <person name="O'Sullivan O."/>
            <person name="Ritari J."/>
            <person name="Douillard F.P."/>
            <person name="Paul Ross R."/>
            <person name="Yang R."/>
            <person name="Briner A.E."/>
            <person name="Felis G.E."/>
            <person name="de Vos W.M."/>
            <person name="Barrangou R."/>
            <person name="Klaenhammer T.R."/>
            <person name="Caufield P.W."/>
            <person name="Cui Y."/>
            <person name="Zhang H."/>
            <person name="O'Toole P.W."/>
        </authorList>
    </citation>
    <scope>NUCLEOTIDE SEQUENCE [LARGE SCALE GENOMIC DNA]</scope>
    <source>
        <strain evidence="6 7">DSM 18001</strain>
    </source>
</reference>
<comment type="similarity">
    <text evidence="1 4">Belongs to the prolyl-tRNA editing family. YbaK/EbsC subfamily.</text>
</comment>
<evidence type="ECO:0000313" key="6">
    <source>
        <dbReference type="EMBL" id="KRN93898.1"/>
    </source>
</evidence>
<keyword evidence="7" id="KW-1185">Reference proteome</keyword>
<dbReference type="PATRIC" id="fig|331679.3.peg.1792"/>
<sequence length="172" mass="19118">MWVVEIMSKKKKDKVSKTLVEQILDKNKIKYKQFIFPTHQDGDVQQLNVDHLDVDDHIIYKTLALTGNKTGPVVGVIPVDEHLSYKKLAKISGNKKVGMIPLKDLIATTGYEHGANTPIGIYETKHFPIYISDIAQEQGTIIVSSGKIGRSVQLDATDLAHLVHGQFGDITE</sequence>
<evidence type="ECO:0000313" key="7">
    <source>
        <dbReference type="Proteomes" id="UP000051859"/>
    </source>
</evidence>
<dbReference type="PANTHER" id="PTHR30411:SF0">
    <property type="entry name" value="CYS-TRNA(PRO)_CYS-TRNA(CYS) DEACYLASE YBAK"/>
    <property type="match status" value="1"/>
</dbReference>
<dbReference type="InterPro" id="IPR007214">
    <property type="entry name" value="YbaK/aa-tRNA-synth-assoc-dom"/>
</dbReference>
<dbReference type="PIRSF" id="PIRSF006181">
    <property type="entry name" value="EbsC_YbaK"/>
    <property type="match status" value="1"/>
</dbReference>
<dbReference type="InterPro" id="IPR004369">
    <property type="entry name" value="Prolyl-tRNA_editing_YbaK/EbsC"/>
</dbReference>
<evidence type="ECO:0000259" key="5">
    <source>
        <dbReference type="Pfam" id="PF04073"/>
    </source>
</evidence>
<accession>A0A0R2L3T6</accession>
<dbReference type="GO" id="GO:0006412">
    <property type="term" value="P:translation"/>
    <property type="evidence" value="ECO:0007669"/>
    <property type="project" value="UniProtKB-KW"/>
</dbReference>
<evidence type="ECO:0000256" key="1">
    <source>
        <dbReference type="ARBA" id="ARBA00009798"/>
    </source>
</evidence>
<dbReference type="CDD" id="cd00002">
    <property type="entry name" value="YbaK_deacylase"/>
    <property type="match status" value="1"/>
</dbReference>